<reference evidence="6 7" key="2">
    <citation type="submission" date="2019-01" db="EMBL/GenBank/DDBJ databases">
        <title>The decoding of complex shrimp genome reveals the adaptation for benthos swimmer, frequently molting mechanism and breeding impact on genome.</title>
        <authorList>
            <person name="Sun Y."/>
            <person name="Gao Y."/>
            <person name="Yu Y."/>
        </authorList>
    </citation>
    <scope>NUCLEOTIDE SEQUENCE [LARGE SCALE GENOMIC DNA]</scope>
    <source>
        <tissue evidence="6">Muscle</tissue>
    </source>
</reference>
<dbReference type="OrthoDB" id="10255013at2759"/>
<dbReference type="GO" id="GO:0006906">
    <property type="term" value="P:vesicle fusion"/>
    <property type="evidence" value="ECO:0007669"/>
    <property type="project" value="TreeGrafter"/>
</dbReference>
<feature type="coiled-coil region" evidence="3">
    <location>
        <begin position="86"/>
        <end position="113"/>
    </location>
</feature>
<dbReference type="GO" id="GO:0005886">
    <property type="term" value="C:plasma membrane"/>
    <property type="evidence" value="ECO:0007669"/>
    <property type="project" value="TreeGrafter"/>
</dbReference>
<dbReference type="GO" id="GO:0005484">
    <property type="term" value="F:SNAP receptor activity"/>
    <property type="evidence" value="ECO:0007669"/>
    <property type="project" value="InterPro"/>
</dbReference>
<comment type="subcellular location">
    <subcellularLocation>
        <location evidence="1">Membrane</location>
        <topology evidence="1">Single-pass type IV membrane protein</topology>
    </subcellularLocation>
</comment>
<dbReference type="GO" id="GO:0006887">
    <property type="term" value="P:exocytosis"/>
    <property type="evidence" value="ECO:0007669"/>
    <property type="project" value="TreeGrafter"/>
</dbReference>
<organism evidence="6 7">
    <name type="scientific">Penaeus vannamei</name>
    <name type="common">Whiteleg shrimp</name>
    <name type="synonym">Litopenaeus vannamei</name>
    <dbReference type="NCBI Taxonomy" id="6689"/>
    <lineage>
        <taxon>Eukaryota</taxon>
        <taxon>Metazoa</taxon>
        <taxon>Ecdysozoa</taxon>
        <taxon>Arthropoda</taxon>
        <taxon>Crustacea</taxon>
        <taxon>Multicrustacea</taxon>
        <taxon>Malacostraca</taxon>
        <taxon>Eumalacostraca</taxon>
        <taxon>Eucarida</taxon>
        <taxon>Decapoda</taxon>
        <taxon>Dendrobranchiata</taxon>
        <taxon>Penaeoidea</taxon>
        <taxon>Penaeidae</taxon>
        <taxon>Penaeus</taxon>
    </lineage>
</organism>
<dbReference type="Gene3D" id="1.20.58.70">
    <property type="match status" value="1"/>
</dbReference>
<keyword evidence="4" id="KW-0472">Membrane</keyword>
<comment type="similarity">
    <text evidence="2">Belongs to the syntaxin family.</text>
</comment>
<dbReference type="PANTHER" id="PTHR19957">
    <property type="entry name" value="SYNTAXIN"/>
    <property type="match status" value="1"/>
</dbReference>
<dbReference type="Proteomes" id="UP000283509">
    <property type="component" value="Unassembled WGS sequence"/>
</dbReference>
<evidence type="ECO:0000256" key="3">
    <source>
        <dbReference type="SAM" id="Coils"/>
    </source>
</evidence>
<dbReference type="InterPro" id="IPR045242">
    <property type="entry name" value="Syntaxin"/>
</dbReference>
<protein>
    <submittedName>
        <fullName evidence="6">Putative syntaxin 1A isoform X2</fullName>
    </submittedName>
</protein>
<dbReference type="PROSITE" id="PS50192">
    <property type="entry name" value="T_SNARE"/>
    <property type="match status" value="1"/>
</dbReference>
<evidence type="ECO:0000256" key="2">
    <source>
        <dbReference type="ARBA" id="ARBA00009063"/>
    </source>
</evidence>
<dbReference type="AlphaFoldDB" id="A0A3R7PV44"/>
<keyword evidence="7" id="KW-1185">Reference proteome</keyword>
<dbReference type="GO" id="GO:0048278">
    <property type="term" value="P:vesicle docking"/>
    <property type="evidence" value="ECO:0007669"/>
    <property type="project" value="TreeGrafter"/>
</dbReference>
<dbReference type="InterPro" id="IPR010989">
    <property type="entry name" value="SNARE"/>
</dbReference>
<reference evidence="6 7" key="1">
    <citation type="submission" date="2018-04" db="EMBL/GenBank/DDBJ databases">
        <authorList>
            <person name="Zhang X."/>
            <person name="Yuan J."/>
            <person name="Li F."/>
            <person name="Xiang J."/>
        </authorList>
    </citation>
    <scope>NUCLEOTIDE SEQUENCE [LARGE SCALE GENOMIC DNA]</scope>
    <source>
        <tissue evidence="6">Muscle</tissue>
    </source>
</reference>
<dbReference type="STRING" id="6689.A0A3R7PV44"/>
<dbReference type="GO" id="GO:0006886">
    <property type="term" value="P:intracellular protein transport"/>
    <property type="evidence" value="ECO:0007669"/>
    <property type="project" value="InterPro"/>
</dbReference>
<keyword evidence="4" id="KW-0812">Transmembrane</keyword>
<dbReference type="PANTHER" id="PTHR19957:SF307">
    <property type="entry name" value="PROTEIN SSO1-RELATED"/>
    <property type="match status" value="1"/>
</dbReference>
<comment type="caution">
    <text evidence="6">The sequence shown here is derived from an EMBL/GenBank/DDBJ whole genome shotgun (WGS) entry which is preliminary data.</text>
</comment>
<feature type="domain" description="T-SNARE coiled-coil homology" evidence="5">
    <location>
        <begin position="202"/>
        <end position="264"/>
    </location>
</feature>
<accession>A0A3R7PV44</accession>
<dbReference type="InterPro" id="IPR000727">
    <property type="entry name" value="T_SNARE_dom"/>
</dbReference>
<name>A0A3R7PV44_PENVA</name>
<dbReference type="GO" id="GO:0000149">
    <property type="term" value="F:SNARE binding"/>
    <property type="evidence" value="ECO:0007669"/>
    <property type="project" value="TreeGrafter"/>
</dbReference>
<dbReference type="PROSITE" id="PS00914">
    <property type="entry name" value="SYNTAXIN"/>
    <property type="match status" value="1"/>
</dbReference>
<dbReference type="GO" id="GO:0012505">
    <property type="term" value="C:endomembrane system"/>
    <property type="evidence" value="ECO:0007669"/>
    <property type="project" value="TreeGrafter"/>
</dbReference>
<keyword evidence="4" id="KW-1133">Transmembrane helix</keyword>
<dbReference type="InterPro" id="IPR006012">
    <property type="entry name" value="Syntaxin/epimorphin_CS"/>
</dbReference>
<evidence type="ECO:0000256" key="4">
    <source>
        <dbReference type="SAM" id="Phobius"/>
    </source>
</evidence>
<dbReference type="EMBL" id="QCYY01001454">
    <property type="protein sequence ID" value="ROT77942.1"/>
    <property type="molecule type" value="Genomic_DNA"/>
</dbReference>
<evidence type="ECO:0000256" key="1">
    <source>
        <dbReference type="ARBA" id="ARBA00004211"/>
    </source>
</evidence>
<feature type="transmembrane region" description="Helical" evidence="4">
    <location>
        <begin position="276"/>
        <end position="298"/>
    </location>
</feature>
<evidence type="ECO:0000313" key="6">
    <source>
        <dbReference type="EMBL" id="ROT77942.1"/>
    </source>
</evidence>
<dbReference type="CDD" id="cd15848">
    <property type="entry name" value="SNARE_syntaxin1-like"/>
    <property type="match status" value="1"/>
</dbReference>
<dbReference type="SUPFAM" id="SSF47661">
    <property type="entry name" value="t-snare proteins"/>
    <property type="match status" value="1"/>
</dbReference>
<evidence type="ECO:0000313" key="7">
    <source>
        <dbReference type="Proteomes" id="UP000283509"/>
    </source>
</evidence>
<keyword evidence="3" id="KW-0175">Coiled coil</keyword>
<sequence>MKQPGRMVRDRLQEFQSRVEKFRKDGELQRRDEDSVSVTLFIEPDEVQQEQLLEMLHKIGPMYSKLKDIEKGVEDLRGILHEHDNRQQVEEKIGRLKSEMRHIQGALEEVKKKRENSSGVVQHAARTHHLSLAIHLSFMLEELSGMQIDMHDRHKQYVRKELMITTGHDERNEEELESLLEQSTEIFTQNIIKETQLARQQLQDLQDRHETVIKLEKSITELCQLFQDLALLVHQQGETIDRIESHMFEAQERATKAKEQLQEAVVNKKKAMKKKFILYMIGATCLLVVALIIIFSFVG</sequence>
<dbReference type="SMART" id="SM00397">
    <property type="entry name" value="t_SNARE"/>
    <property type="match status" value="1"/>
</dbReference>
<feature type="coiled-coil region" evidence="3">
    <location>
        <begin position="240"/>
        <end position="274"/>
    </location>
</feature>
<dbReference type="Pfam" id="PF05739">
    <property type="entry name" value="SNARE"/>
    <property type="match status" value="1"/>
</dbReference>
<evidence type="ECO:0000259" key="5">
    <source>
        <dbReference type="PROSITE" id="PS50192"/>
    </source>
</evidence>
<gene>
    <name evidence="6" type="ORF">C7M84_003360</name>
</gene>
<proteinExistence type="inferred from homology"/>
<dbReference type="GO" id="GO:0031201">
    <property type="term" value="C:SNARE complex"/>
    <property type="evidence" value="ECO:0007669"/>
    <property type="project" value="TreeGrafter"/>
</dbReference>